<evidence type="ECO:0000256" key="3">
    <source>
        <dbReference type="ARBA" id="ARBA00022692"/>
    </source>
</evidence>
<dbReference type="GO" id="GO:0005886">
    <property type="term" value="C:plasma membrane"/>
    <property type="evidence" value="ECO:0007669"/>
    <property type="project" value="UniProtKB-SubCell"/>
</dbReference>
<keyword evidence="3 6" id="KW-0812">Transmembrane</keyword>
<feature type="transmembrane region" description="Helical" evidence="6">
    <location>
        <begin position="12"/>
        <end position="34"/>
    </location>
</feature>
<proteinExistence type="predicted"/>
<dbReference type="InterPro" id="IPR000620">
    <property type="entry name" value="EamA_dom"/>
</dbReference>
<dbReference type="InterPro" id="IPR037185">
    <property type="entry name" value="EmrE-like"/>
</dbReference>
<dbReference type="PANTHER" id="PTHR42920">
    <property type="entry name" value="OS03G0707200 PROTEIN-RELATED"/>
    <property type="match status" value="1"/>
</dbReference>
<dbReference type="RefSeq" id="WP_006584017.1">
    <property type="nucleotide sequence ID" value="NZ_CM001377.1"/>
</dbReference>
<evidence type="ECO:0000256" key="5">
    <source>
        <dbReference type="ARBA" id="ARBA00023136"/>
    </source>
</evidence>
<dbReference type="eggNOG" id="COG0697">
    <property type="taxonomic scope" value="Bacteria"/>
</dbReference>
<dbReference type="HOGENOM" id="CLU_033863_21_3_0"/>
<organism evidence="8 9">
    <name type="scientific">Thermanaerovibrio velox DSM 12556</name>
    <dbReference type="NCBI Taxonomy" id="926567"/>
    <lineage>
        <taxon>Bacteria</taxon>
        <taxon>Thermotogati</taxon>
        <taxon>Synergistota</taxon>
        <taxon>Synergistia</taxon>
        <taxon>Synergistales</taxon>
        <taxon>Synergistaceae</taxon>
        <taxon>Thermanaerovibrio</taxon>
    </lineage>
</organism>
<name>H0UP20_9BACT</name>
<feature type="transmembrane region" description="Helical" evidence="6">
    <location>
        <begin position="133"/>
        <end position="151"/>
    </location>
</feature>
<comment type="subcellular location">
    <subcellularLocation>
        <location evidence="1">Cell membrane</location>
        <topology evidence="1">Multi-pass membrane protein</topology>
    </subcellularLocation>
</comment>
<evidence type="ECO:0000313" key="9">
    <source>
        <dbReference type="Proteomes" id="UP000005730"/>
    </source>
</evidence>
<feature type="transmembrane region" description="Helical" evidence="6">
    <location>
        <begin position="157"/>
        <end position="173"/>
    </location>
</feature>
<dbReference type="Pfam" id="PF00892">
    <property type="entry name" value="EamA"/>
    <property type="match status" value="2"/>
</dbReference>
<accession>H0UP20</accession>
<feature type="transmembrane region" description="Helical" evidence="6">
    <location>
        <begin position="40"/>
        <end position="62"/>
    </location>
</feature>
<protein>
    <submittedName>
        <fullName evidence="8">DMT(Drug/metabolite transporter) superfamily permease</fullName>
    </submittedName>
</protein>
<feature type="transmembrane region" description="Helical" evidence="6">
    <location>
        <begin position="273"/>
        <end position="297"/>
    </location>
</feature>
<feature type="transmembrane region" description="Helical" evidence="6">
    <location>
        <begin position="216"/>
        <end position="234"/>
    </location>
</feature>
<dbReference type="PANTHER" id="PTHR42920:SF5">
    <property type="entry name" value="EAMA DOMAIN-CONTAINING PROTEIN"/>
    <property type="match status" value="1"/>
</dbReference>
<evidence type="ECO:0000256" key="1">
    <source>
        <dbReference type="ARBA" id="ARBA00004651"/>
    </source>
</evidence>
<evidence type="ECO:0000259" key="7">
    <source>
        <dbReference type="Pfam" id="PF00892"/>
    </source>
</evidence>
<feature type="transmembrane region" description="Helical" evidence="6">
    <location>
        <begin position="185"/>
        <end position="204"/>
    </location>
</feature>
<feature type="domain" description="EamA" evidence="7">
    <location>
        <begin position="17"/>
        <end position="145"/>
    </location>
</feature>
<dbReference type="AlphaFoldDB" id="H0UP20"/>
<evidence type="ECO:0000256" key="2">
    <source>
        <dbReference type="ARBA" id="ARBA00022475"/>
    </source>
</evidence>
<feature type="transmembrane region" description="Helical" evidence="6">
    <location>
        <begin position="246"/>
        <end position="267"/>
    </location>
</feature>
<evidence type="ECO:0000256" key="6">
    <source>
        <dbReference type="SAM" id="Phobius"/>
    </source>
</evidence>
<dbReference type="EMBL" id="CM001377">
    <property type="protein sequence ID" value="EHM10523.1"/>
    <property type="molecule type" value="Genomic_DNA"/>
</dbReference>
<dbReference type="SUPFAM" id="SSF103481">
    <property type="entry name" value="Multidrug resistance efflux transporter EmrE"/>
    <property type="match status" value="1"/>
</dbReference>
<gene>
    <name evidence="8" type="ORF">TheveDRAFT_1405</name>
</gene>
<evidence type="ECO:0000313" key="8">
    <source>
        <dbReference type="EMBL" id="EHM10523.1"/>
    </source>
</evidence>
<keyword evidence="5 6" id="KW-0472">Membrane</keyword>
<feature type="transmembrane region" description="Helical" evidence="6">
    <location>
        <begin position="74"/>
        <end position="97"/>
    </location>
</feature>
<keyword evidence="9" id="KW-1185">Reference proteome</keyword>
<dbReference type="Proteomes" id="UP000005730">
    <property type="component" value="Chromosome"/>
</dbReference>
<keyword evidence="4 6" id="KW-1133">Transmembrane helix</keyword>
<feature type="transmembrane region" description="Helical" evidence="6">
    <location>
        <begin position="103"/>
        <end position="121"/>
    </location>
</feature>
<sequence>MTESRLNISRRTVLLADSSILLAASFWGVGFAVLKDALTYLPTFTVLVCRFLAGGVILGLIFNKRLKGLSKRGILDGLCTGFLLFLAFALQTMGLIWTSAGKQAFLTATYVVLAPLISWGITRRFPGLKSMTASFICLGGIWTLSAAEAGGLNKGDIMTLVSAVFFAAHLLAVDRFSKRTDPVGLASLQMITLGLLSLPFAVLFENPSFSAMPPRAWWSMAYMIAFSTVGAFTIQNVAQRYTSPTHAALLLSTEAVFGALAGVLMLGEVFTPQMLMGAFMVMAAIILVEVQLPAAWTERLLSRAEER</sequence>
<reference evidence="8 9" key="1">
    <citation type="submission" date="2011-10" db="EMBL/GenBank/DDBJ databases">
        <title>The Noncontiguous Finished genome of Thermanaerovibrio velox DSM 12556.</title>
        <authorList>
            <consortium name="US DOE Joint Genome Institute (JGI-PGF)"/>
            <person name="Lucas S."/>
            <person name="Copeland A."/>
            <person name="Lapidus A."/>
            <person name="Glavina del Rio T."/>
            <person name="Dalin E."/>
            <person name="Tice H."/>
            <person name="Bruce D."/>
            <person name="Goodwin L."/>
            <person name="Pitluck S."/>
            <person name="Peters L."/>
            <person name="Mikhailova N."/>
            <person name="Teshima H."/>
            <person name="Kyrpides N."/>
            <person name="Mavromatis K."/>
            <person name="Ivanova N."/>
            <person name="Markowitz V."/>
            <person name="Cheng J.-F."/>
            <person name="Hugenholtz P."/>
            <person name="Woyke T."/>
            <person name="Wu D."/>
            <person name="Spring S."/>
            <person name="Brambilla E.-M."/>
            <person name="Klenk H.-P."/>
            <person name="Eisen J.A."/>
        </authorList>
    </citation>
    <scope>NUCLEOTIDE SEQUENCE [LARGE SCALE GENOMIC DNA]</scope>
    <source>
        <strain evidence="8 9">DSM 12556</strain>
    </source>
</reference>
<feature type="domain" description="EamA" evidence="7">
    <location>
        <begin position="154"/>
        <end position="288"/>
    </location>
</feature>
<evidence type="ECO:0000256" key="4">
    <source>
        <dbReference type="ARBA" id="ARBA00022989"/>
    </source>
</evidence>
<dbReference type="InterPro" id="IPR051258">
    <property type="entry name" value="Diverse_Substrate_Transporter"/>
</dbReference>
<keyword evidence="2" id="KW-1003">Cell membrane</keyword>